<sequence length="116" mass="13194">MLVGLDSTSWVFGYRTVLSSGFLWCCLFIVRGLLTRYLPEEFAEVDPVPLDFDTFASFGSRLGQQFASPFIFTPQRCYSCTSMWTVFTTVIILWSTSPRLSTACHPVDPAVINYWL</sequence>
<evidence type="ECO:0000256" key="1">
    <source>
        <dbReference type="SAM" id="Phobius"/>
    </source>
</evidence>
<keyword evidence="1" id="KW-1133">Transmembrane helix</keyword>
<proteinExistence type="predicted"/>
<keyword evidence="1" id="KW-0472">Membrane</keyword>
<dbReference type="EMBL" id="JARJCM010000008">
    <property type="protein sequence ID" value="KAJ7043853.1"/>
    <property type="molecule type" value="Genomic_DNA"/>
</dbReference>
<evidence type="ECO:0000313" key="2">
    <source>
        <dbReference type="EMBL" id="KAJ7043853.1"/>
    </source>
</evidence>
<gene>
    <name evidence="2" type="ORF">C8F04DRAFT_1070657</name>
</gene>
<reference evidence="2" key="1">
    <citation type="submission" date="2023-03" db="EMBL/GenBank/DDBJ databases">
        <title>Massive genome expansion in bonnet fungi (Mycena s.s.) driven by repeated elements and novel gene families across ecological guilds.</title>
        <authorList>
            <consortium name="Lawrence Berkeley National Laboratory"/>
            <person name="Harder C.B."/>
            <person name="Miyauchi S."/>
            <person name="Viragh M."/>
            <person name="Kuo A."/>
            <person name="Thoen E."/>
            <person name="Andreopoulos B."/>
            <person name="Lu D."/>
            <person name="Skrede I."/>
            <person name="Drula E."/>
            <person name="Henrissat B."/>
            <person name="Morin E."/>
            <person name="Kohler A."/>
            <person name="Barry K."/>
            <person name="LaButti K."/>
            <person name="Morin E."/>
            <person name="Salamov A."/>
            <person name="Lipzen A."/>
            <person name="Mereny Z."/>
            <person name="Hegedus B."/>
            <person name="Baldrian P."/>
            <person name="Stursova M."/>
            <person name="Weitz H."/>
            <person name="Taylor A."/>
            <person name="Grigoriev I.V."/>
            <person name="Nagy L.G."/>
            <person name="Martin F."/>
            <person name="Kauserud H."/>
        </authorList>
    </citation>
    <scope>NUCLEOTIDE SEQUENCE</scope>
    <source>
        <strain evidence="2">CBHHK200</strain>
    </source>
</reference>
<feature type="transmembrane region" description="Helical" evidence="1">
    <location>
        <begin position="12"/>
        <end position="34"/>
    </location>
</feature>
<name>A0AAD6X990_9AGAR</name>
<dbReference type="Proteomes" id="UP001218188">
    <property type="component" value="Unassembled WGS sequence"/>
</dbReference>
<keyword evidence="3" id="KW-1185">Reference proteome</keyword>
<dbReference type="AlphaFoldDB" id="A0AAD6X990"/>
<organism evidence="2 3">
    <name type="scientific">Mycena alexandri</name>
    <dbReference type="NCBI Taxonomy" id="1745969"/>
    <lineage>
        <taxon>Eukaryota</taxon>
        <taxon>Fungi</taxon>
        <taxon>Dikarya</taxon>
        <taxon>Basidiomycota</taxon>
        <taxon>Agaricomycotina</taxon>
        <taxon>Agaricomycetes</taxon>
        <taxon>Agaricomycetidae</taxon>
        <taxon>Agaricales</taxon>
        <taxon>Marasmiineae</taxon>
        <taxon>Mycenaceae</taxon>
        <taxon>Mycena</taxon>
    </lineage>
</organism>
<evidence type="ECO:0000313" key="3">
    <source>
        <dbReference type="Proteomes" id="UP001218188"/>
    </source>
</evidence>
<protein>
    <submittedName>
        <fullName evidence="2">Uncharacterized protein</fullName>
    </submittedName>
</protein>
<comment type="caution">
    <text evidence="2">The sequence shown here is derived from an EMBL/GenBank/DDBJ whole genome shotgun (WGS) entry which is preliminary data.</text>
</comment>
<keyword evidence="1" id="KW-0812">Transmembrane</keyword>
<accession>A0AAD6X990</accession>